<keyword evidence="4" id="KW-0949">S-adenosyl-L-methionine</keyword>
<dbReference type="GO" id="GO:0008610">
    <property type="term" value="P:lipid biosynthetic process"/>
    <property type="evidence" value="ECO:0007669"/>
    <property type="project" value="InterPro"/>
</dbReference>
<evidence type="ECO:0000256" key="2">
    <source>
        <dbReference type="ARBA" id="ARBA00022603"/>
    </source>
</evidence>
<keyword evidence="2" id="KW-0489">Methyltransferase</keyword>
<dbReference type="RefSeq" id="WP_273437141.1">
    <property type="nucleotide sequence ID" value="NZ_PKUN01000001.1"/>
</dbReference>
<dbReference type="SUPFAM" id="SSF53335">
    <property type="entry name" value="S-adenosyl-L-methionine-dependent methyltransferases"/>
    <property type="match status" value="1"/>
</dbReference>
<dbReference type="GO" id="GO:0008168">
    <property type="term" value="F:methyltransferase activity"/>
    <property type="evidence" value="ECO:0007669"/>
    <property type="project" value="UniProtKB-KW"/>
</dbReference>
<name>A0A2N6D111_9GAMM</name>
<keyword evidence="5" id="KW-0443">Lipid metabolism</keyword>
<dbReference type="GO" id="GO:0032259">
    <property type="term" value="P:methylation"/>
    <property type="evidence" value="ECO:0007669"/>
    <property type="project" value="UniProtKB-KW"/>
</dbReference>
<evidence type="ECO:0000256" key="3">
    <source>
        <dbReference type="ARBA" id="ARBA00022679"/>
    </source>
</evidence>
<dbReference type="AlphaFoldDB" id="A0A2N6D111"/>
<gene>
    <name evidence="7" type="ORF">C0630_00255</name>
</gene>
<dbReference type="EMBL" id="PKUN01000001">
    <property type="protein sequence ID" value="PLX63380.1"/>
    <property type="molecule type" value="Genomic_DNA"/>
</dbReference>
<evidence type="ECO:0000256" key="4">
    <source>
        <dbReference type="ARBA" id="ARBA00022691"/>
    </source>
</evidence>
<evidence type="ECO:0000256" key="6">
    <source>
        <dbReference type="PIRSR" id="PIRSR003085-1"/>
    </source>
</evidence>
<comment type="caution">
    <text evidence="7">The sequence shown here is derived from an EMBL/GenBank/DDBJ whole genome shotgun (WGS) entry which is preliminary data.</text>
</comment>
<dbReference type="InterPro" id="IPR050723">
    <property type="entry name" value="CFA/CMAS"/>
</dbReference>
<evidence type="ECO:0000256" key="5">
    <source>
        <dbReference type="ARBA" id="ARBA00023098"/>
    </source>
</evidence>
<sequence length="398" mass="46502">MVEIGDLISGGSSAHWFNNGGNTEQRPSPPRVLRDLAAEADVRFNGNRPWDIQVFHPSVYRRILMQGSLGFGETFVEGLWTSQRLDETISRLLSRDVEQRVNRRTRLRWLSALLKNILFNRQSRRRAFQVGERHYDIGNDVYTAMLDPTMSYSCGYWARADNLQQAQRAKLDLICRKLNLRPGLRLLDVGFGWGGLARHAAEHYGVTVDGITVSREQLILARERCRGLPVRLELMDYRDLKGCYDRVVSVGMFEHVGPKNYTAYFETINRVLNDQGIFLLHTIGEHADSTVTDPWIDKYIFQNGKIPSPQRLATAFQPYFVLEDWHNFCGDYDRTLMAWWKRFDAAWPSLRARYDACFYRMWKYYLHSCAGFFRSRQGHLWQLVLTKRKRPATYRSLR</sequence>
<keyword evidence="3" id="KW-0808">Transferase</keyword>
<dbReference type="Proteomes" id="UP000235015">
    <property type="component" value="Unassembled WGS sequence"/>
</dbReference>
<comment type="similarity">
    <text evidence="1">Belongs to the CFA/CMAS family.</text>
</comment>
<organism evidence="7 8">
    <name type="scientific">Sedimenticola selenatireducens</name>
    <dbReference type="NCBI Taxonomy" id="191960"/>
    <lineage>
        <taxon>Bacteria</taxon>
        <taxon>Pseudomonadati</taxon>
        <taxon>Pseudomonadota</taxon>
        <taxon>Gammaproteobacteria</taxon>
        <taxon>Chromatiales</taxon>
        <taxon>Sedimenticolaceae</taxon>
        <taxon>Sedimenticola</taxon>
    </lineage>
</organism>
<reference evidence="7 8" key="1">
    <citation type="submission" date="2017-11" db="EMBL/GenBank/DDBJ databases">
        <title>Genome-resolved metagenomics identifies genetic mobility, metabolic interactions, and unexpected diversity in perchlorate-reducing communities.</title>
        <authorList>
            <person name="Barnum T.P."/>
            <person name="Figueroa I.A."/>
            <person name="Carlstrom C.I."/>
            <person name="Lucas L.N."/>
            <person name="Engelbrektson A.L."/>
            <person name="Coates J.D."/>
        </authorList>
    </citation>
    <scope>NUCLEOTIDE SEQUENCE [LARGE SCALE GENOMIC DNA]</scope>
    <source>
        <strain evidence="7">BM301</strain>
    </source>
</reference>
<dbReference type="NCBIfam" id="NF008686">
    <property type="entry name" value="PRK11705.1"/>
    <property type="match status" value="1"/>
</dbReference>
<accession>A0A2N6D111</accession>
<dbReference type="PANTHER" id="PTHR43667:SF1">
    <property type="entry name" value="CYCLOPROPANE-FATTY-ACYL-PHOSPHOLIPID SYNTHASE"/>
    <property type="match status" value="1"/>
</dbReference>
<evidence type="ECO:0000313" key="8">
    <source>
        <dbReference type="Proteomes" id="UP000235015"/>
    </source>
</evidence>
<dbReference type="InterPro" id="IPR029063">
    <property type="entry name" value="SAM-dependent_MTases_sf"/>
</dbReference>
<dbReference type="Gene3D" id="3.40.50.150">
    <property type="entry name" value="Vaccinia Virus protein VP39"/>
    <property type="match status" value="1"/>
</dbReference>
<dbReference type="PIRSF" id="PIRSF003085">
    <property type="entry name" value="CMAS"/>
    <property type="match status" value="1"/>
</dbReference>
<protein>
    <submittedName>
        <fullName evidence="7">Cyclopropane-fatty-acyl-phospholipid synthase</fullName>
    </submittedName>
</protein>
<proteinExistence type="inferred from homology"/>
<dbReference type="STRING" id="1111735.GCA_000428045_03526"/>
<dbReference type="PANTHER" id="PTHR43667">
    <property type="entry name" value="CYCLOPROPANE-FATTY-ACYL-PHOSPHOLIPID SYNTHASE"/>
    <property type="match status" value="1"/>
</dbReference>
<evidence type="ECO:0000313" key="7">
    <source>
        <dbReference type="EMBL" id="PLX63380.1"/>
    </source>
</evidence>
<evidence type="ECO:0000256" key="1">
    <source>
        <dbReference type="ARBA" id="ARBA00010815"/>
    </source>
</evidence>
<dbReference type="InterPro" id="IPR003333">
    <property type="entry name" value="CMAS"/>
</dbReference>
<feature type="active site" evidence="6">
    <location>
        <position position="369"/>
    </location>
</feature>
<dbReference type="CDD" id="cd02440">
    <property type="entry name" value="AdoMet_MTases"/>
    <property type="match status" value="1"/>
</dbReference>
<dbReference type="Pfam" id="PF02353">
    <property type="entry name" value="CMAS"/>
    <property type="match status" value="1"/>
</dbReference>